<dbReference type="Proteomes" id="UP000268162">
    <property type="component" value="Unassembled WGS sequence"/>
</dbReference>
<keyword evidence="6 10" id="KW-1133">Transmembrane helix</keyword>
<dbReference type="Pfam" id="PF00420">
    <property type="entry name" value="Oxidored_q2"/>
    <property type="match status" value="1"/>
</dbReference>
<keyword evidence="5 10" id="KW-0812">Transmembrane</keyword>
<sequence>MILGLTLYFIGIYGIILNNKNYLQILICIEILLLAVNIILLTFSLNNDDIIGQLFALYIICIAGAETAIGLAILVTYYRLRNSILIS</sequence>
<feature type="transmembrane region" description="Helical" evidence="10">
    <location>
        <begin position="21"/>
        <end position="43"/>
    </location>
</feature>
<evidence type="ECO:0000256" key="7">
    <source>
        <dbReference type="ARBA" id="ARBA00023136"/>
    </source>
</evidence>
<dbReference type="InterPro" id="IPR001133">
    <property type="entry name" value="NADH_UbQ_OxRdtase_chain4L/K"/>
</dbReference>
<accession>A0A4Q0A2H8</accession>
<evidence type="ECO:0000256" key="9">
    <source>
        <dbReference type="ARBA" id="ARBA00049551"/>
    </source>
</evidence>
<keyword evidence="4" id="KW-0813">Transport</keyword>
<dbReference type="InterPro" id="IPR039428">
    <property type="entry name" value="NUOK/Mnh_C1-like"/>
</dbReference>
<dbReference type="GO" id="GO:0016651">
    <property type="term" value="F:oxidoreductase activity, acting on NAD(P)H"/>
    <property type="evidence" value="ECO:0007669"/>
    <property type="project" value="InterPro"/>
</dbReference>
<protein>
    <recommendedName>
        <fullName evidence="3">NADH-ubiquinone oxidoreductase chain 4L</fullName>
    </recommendedName>
    <alternativeName>
        <fullName evidence="8">NADH dehydrogenase subunit 4L</fullName>
    </alternativeName>
</protein>
<keyword evidence="12" id="KW-1185">Reference proteome</keyword>
<organism evidence="11 12">
    <name type="scientific">Dimargaris cristalligena</name>
    <dbReference type="NCBI Taxonomy" id="215637"/>
    <lineage>
        <taxon>Eukaryota</taxon>
        <taxon>Fungi</taxon>
        <taxon>Fungi incertae sedis</taxon>
        <taxon>Zoopagomycota</taxon>
        <taxon>Kickxellomycotina</taxon>
        <taxon>Dimargaritomycetes</taxon>
        <taxon>Dimargaritales</taxon>
        <taxon>Dimargaritaceae</taxon>
        <taxon>Dimargaris</taxon>
    </lineage>
</organism>
<comment type="similarity">
    <text evidence="2">Belongs to the complex I subunit 4L family.</text>
</comment>
<reference evidence="12" key="1">
    <citation type="journal article" date="2018" name="Nat. Microbiol.">
        <title>Leveraging single-cell genomics to expand the fungal tree of life.</title>
        <authorList>
            <person name="Ahrendt S.R."/>
            <person name="Quandt C.A."/>
            <person name="Ciobanu D."/>
            <person name="Clum A."/>
            <person name="Salamov A."/>
            <person name="Andreopoulos B."/>
            <person name="Cheng J.F."/>
            <person name="Woyke T."/>
            <person name="Pelin A."/>
            <person name="Henrissat B."/>
            <person name="Reynolds N.K."/>
            <person name="Benny G.L."/>
            <person name="Smith M.E."/>
            <person name="James T.Y."/>
            <person name="Grigoriev I.V."/>
        </authorList>
    </citation>
    <scope>NUCLEOTIDE SEQUENCE [LARGE SCALE GENOMIC DNA]</scope>
    <source>
        <strain evidence="12">RSA 468</strain>
    </source>
</reference>
<evidence type="ECO:0000256" key="1">
    <source>
        <dbReference type="ARBA" id="ARBA00004141"/>
    </source>
</evidence>
<dbReference type="STRING" id="215637.A0A4Q0A2H8"/>
<evidence type="ECO:0000256" key="2">
    <source>
        <dbReference type="ARBA" id="ARBA00010519"/>
    </source>
</evidence>
<gene>
    <name evidence="11" type="ORF">BJ085DRAFT_24582</name>
</gene>
<feature type="transmembrane region" description="Helical" evidence="10">
    <location>
        <begin position="55"/>
        <end position="78"/>
    </location>
</feature>
<evidence type="ECO:0000256" key="3">
    <source>
        <dbReference type="ARBA" id="ARBA00016612"/>
    </source>
</evidence>
<dbReference type="PANTHER" id="PTHR11434:SF16">
    <property type="entry name" value="NADH-UBIQUINONE OXIDOREDUCTASE CHAIN 4L"/>
    <property type="match status" value="1"/>
</dbReference>
<proteinExistence type="inferred from homology"/>
<evidence type="ECO:0000313" key="11">
    <source>
        <dbReference type="EMBL" id="RKP39552.1"/>
    </source>
</evidence>
<comment type="subcellular location">
    <subcellularLocation>
        <location evidence="1">Membrane</location>
        <topology evidence="1">Multi-pass membrane protein</topology>
    </subcellularLocation>
</comment>
<evidence type="ECO:0000256" key="10">
    <source>
        <dbReference type="SAM" id="Phobius"/>
    </source>
</evidence>
<dbReference type="GO" id="GO:0042773">
    <property type="term" value="P:ATP synthesis coupled electron transport"/>
    <property type="evidence" value="ECO:0007669"/>
    <property type="project" value="InterPro"/>
</dbReference>
<dbReference type="NCBIfam" id="NF004320">
    <property type="entry name" value="PRK05715.1-2"/>
    <property type="match status" value="1"/>
</dbReference>
<dbReference type="PANTHER" id="PTHR11434">
    <property type="entry name" value="NADH-UBIQUINONE OXIDOREDUCTASE SUBUNIT ND4L"/>
    <property type="match status" value="1"/>
</dbReference>
<keyword evidence="7 10" id="KW-0472">Membrane</keyword>
<evidence type="ECO:0000256" key="8">
    <source>
        <dbReference type="ARBA" id="ARBA00031586"/>
    </source>
</evidence>
<evidence type="ECO:0000256" key="4">
    <source>
        <dbReference type="ARBA" id="ARBA00022448"/>
    </source>
</evidence>
<dbReference type="GO" id="GO:0008137">
    <property type="term" value="F:NADH dehydrogenase (ubiquinone) activity"/>
    <property type="evidence" value="ECO:0007669"/>
    <property type="project" value="UniProtKB-EC"/>
</dbReference>
<evidence type="ECO:0000256" key="5">
    <source>
        <dbReference type="ARBA" id="ARBA00022692"/>
    </source>
</evidence>
<dbReference type="EMBL" id="ML002262">
    <property type="protein sequence ID" value="RKP39552.1"/>
    <property type="molecule type" value="Genomic_DNA"/>
</dbReference>
<evidence type="ECO:0000256" key="6">
    <source>
        <dbReference type="ARBA" id="ARBA00022989"/>
    </source>
</evidence>
<evidence type="ECO:0000313" key="12">
    <source>
        <dbReference type="Proteomes" id="UP000268162"/>
    </source>
</evidence>
<dbReference type="AlphaFoldDB" id="A0A4Q0A2H8"/>
<comment type="catalytic activity">
    <reaction evidence="9">
        <text>a ubiquinone + NADH + 5 H(+)(in) = a ubiquinol + NAD(+) + 4 H(+)(out)</text>
        <dbReference type="Rhea" id="RHEA:29091"/>
        <dbReference type="Rhea" id="RHEA-COMP:9565"/>
        <dbReference type="Rhea" id="RHEA-COMP:9566"/>
        <dbReference type="ChEBI" id="CHEBI:15378"/>
        <dbReference type="ChEBI" id="CHEBI:16389"/>
        <dbReference type="ChEBI" id="CHEBI:17976"/>
        <dbReference type="ChEBI" id="CHEBI:57540"/>
        <dbReference type="ChEBI" id="CHEBI:57945"/>
        <dbReference type="EC" id="7.1.1.2"/>
    </reaction>
</comment>
<dbReference type="GO" id="GO:0030964">
    <property type="term" value="C:NADH dehydrogenase complex"/>
    <property type="evidence" value="ECO:0007669"/>
    <property type="project" value="TreeGrafter"/>
</dbReference>
<name>A0A4Q0A2H8_9FUNG</name>
<dbReference type="Gene3D" id="1.10.287.3510">
    <property type="match status" value="1"/>
</dbReference>